<reference evidence="8" key="1">
    <citation type="journal article" date="2021" name="PeerJ">
        <title>Extensive microbial diversity within the chicken gut microbiome revealed by metagenomics and culture.</title>
        <authorList>
            <person name="Gilroy R."/>
            <person name="Ravi A."/>
            <person name="Getino M."/>
            <person name="Pursley I."/>
            <person name="Horton D.L."/>
            <person name="Alikhan N.F."/>
            <person name="Baker D."/>
            <person name="Gharbi K."/>
            <person name="Hall N."/>
            <person name="Watson M."/>
            <person name="Adriaenssens E.M."/>
            <person name="Foster-Nyarko E."/>
            <person name="Jarju S."/>
            <person name="Secka A."/>
            <person name="Antonio M."/>
            <person name="Oren A."/>
            <person name="Chaudhuri R.R."/>
            <person name="La Ragione R."/>
            <person name="Hildebrand F."/>
            <person name="Pallen M.J."/>
        </authorList>
    </citation>
    <scope>NUCLEOTIDE SEQUENCE</scope>
    <source>
        <strain evidence="8">ChiBcec8-13705</strain>
    </source>
</reference>
<feature type="domain" description="ABC-2 type transporter transmembrane" evidence="7">
    <location>
        <begin position="48"/>
        <end position="168"/>
    </location>
</feature>
<feature type="transmembrane region" description="Helical" evidence="6">
    <location>
        <begin position="47"/>
        <end position="65"/>
    </location>
</feature>
<sequence length="287" mass="31153">MLAIFKRETKSYFTGMIGYVVIGVMLAFIGLYYSANCIVYGTSDFSIVLYSTTIAMLFVLPALSMRSFADERRNKTDQLLLTSPVTIPQIVLGKYLAQLVIFAVPVLVACVMPLILTAFGTVSLLSAYASLLAYFLLGAACIAVGTFISVLTENQIIAYLATFGLLLLSYLMNDIQTLFTTGNTLAFIVFCVILVVAAALVGLVCKSLTVGCGVFCAGAVLLIVLFQLRPTWLLNGFNAVLDALALFAPFDDFVGGMFSVPDIVYYLSVAGLFLFLTGEALERRRWN</sequence>
<feature type="transmembrane region" description="Helical" evidence="6">
    <location>
        <begin position="12"/>
        <end position="35"/>
    </location>
</feature>
<keyword evidence="4 6" id="KW-1133">Transmembrane helix</keyword>
<accession>A0A9D2S2P0</accession>
<dbReference type="Proteomes" id="UP000886803">
    <property type="component" value="Unassembled WGS sequence"/>
</dbReference>
<dbReference type="InterPro" id="IPR051449">
    <property type="entry name" value="ABC-2_transporter_component"/>
</dbReference>
<evidence type="ECO:0000259" key="7">
    <source>
        <dbReference type="Pfam" id="PF12698"/>
    </source>
</evidence>
<comment type="subcellular location">
    <subcellularLocation>
        <location evidence="1">Cell membrane</location>
        <topology evidence="1">Multi-pass membrane protein</topology>
    </subcellularLocation>
</comment>
<dbReference type="GO" id="GO:0005886">
    <property type="term" value="C:plasma membrane"/>
    <property type="evidence" value="ECO:0007669"/>
    <property type="project" value="UniProtKB-SubCell"/>
</dbReference>
<dbReference type="Pfam" id="PF12698">
    <property type="entry name" value="ABC2_membrane_3"/>
    <property type="match status" value="1"/>
</dbReference>
<dbReference type="PANTHER" id="PTHR30294:SF29">
    <property type="entry name" value="MULTIDRUG ABC TRANSPORTER PERMEASE YBHS-RELATED"/>
    <property type="match status" value="1"/>
</dbReference>
<dbReference type="AlphaFoldDB" id="A0A9D2S2P0"/>
<feature type="transmembrane region" description="Helical" evidence="6">
    <location>
        <begin position="131"/>
        <end position="151"/>
    </location>
</feature>
<organism evidence="8 9">
    <name type="scientific">Candidatus Gemmiger avicola</name>
    <dbReference type="NCBI Taxonomy" id="2838605"/>
    <lineage>
        <taxon>Bacteria</taxon>
        <taxon>Bacillati</taxon>
        <taxon>Bacillota</taxon>
        <taxon>Clostridia</taxon>
        <taxon>Eubacteriales</taxon>
        <taxon>Gemmiger</taxon>
    </lineage>
</organism>
<dbReference type="GO" id="GO:0140359">
    <property type="term" value="F:ABC-type transporter activity"/>
    <property type="evidence" value="ECO:0007669"/>
    <property type="project" value="InterPro"/>
</dbReference>
<feature type="transmembrane region" description="Helical" evidence="6">
    <location>
        <begin position="263"/>
        <end position="281"/>
    </location>
</feature>
<name>A0A9D2S2P0_9FIRM</name>
<evidence type="ECO:0000256" key="3">
    <source>
        <dbReference type="ARBA" id="ARBA00022692"/>
    </source>
</evidence>
<feature type="transmembrane region" description="Helical" evidence="6">
    <location>
        <begin position="156"/>
        <end position="172"/>
    </location>
</feature>
<evidence type="ECO:0000256" key="5">
    <source>
        <dbReference type="ARBA" id="ARBA00023136"/>
    </source>
</evidence>
<feature type="transmembrane region" description="Helical" evidence="6">
    <location>
        <begin position="210"/>
        <end position="228"/>
    </location>
</feature>
<dbReference type="EMBL" id="DWYG01000082">
    <property type="protein sequence ID" value="HJB41898.1"/>
    <property type="molecule type" value="Genomic_DNA"/>
</dbReference>
<proteinExistence type="predicted"/>
<dbReference type="PANTHER" id="PTHR30294">
    <property type="entry name" value="MEMBRANE COMPONENT OF ABC TRANSPORTER YHHJ-RELATED"/>
    <property type="match status" value="1"/>
</dbReference>
<keyword evidence="2" id="KW-1003">Cell membrane</keyword>
<evidence type="ECO:0000313" key="9">
    <source>
        <dbReference type="Proteomes" id="UP000886803"/>
    </source>
</evidence>
<reference evidence="8" key="2">
    <citation type="submission" date="2021-04" db="EMBL/GenBank/DDBJ databases">
        <authorList>
            <person name="Gilroy R."/>
        </authorList>
    </citation>
    <scope>NUCLEOTIDE SEQUENCE</scope>
    <source>
        <strain evidence="8">ChiBcec8-13705</strain>
    </source>
</reference>
<comment type="caution">
    <text evidence="8">The sequence shown here is derived from an EMBL/GenBank/DDBJ whole genome shotgun (WGS) entry which is preliminary data.</text>
</comment>
<gene>
    <name evidence="8" type="ORF">H9945_05300</name>
</gene>
<keyword evidence="3 6" id="KW-0812">Transmembrane</keyword>
<feature type="transmembrane region" description="Helical" evidence="6">
    <location>
        <begin position="99"/>
        <end position="125"/>
    </location>
</feature>
<evidence type="ECO:0000313" key="8">
    <source>
        <dbReference type="EMBL" id="HJB41898.1"/>
    </source>
</evidence>
<evidence type="ECO:0000256" key="1">
    <source>
        <dbReference type="ARBA" id="ARBA00004651"/>
    </source>
</evidence>
<dbReference type="InterPro" id="IPR013525">
    <property type="entry name" value="ABC2_TM"/>
</dbReference>
<evidence type="ECO:0000256" key="6">
    <source>
        <dbReference type="SAM" id="Phobius"/>
    </source>
</evidence>
<evidence type="ECO:0000256" key="2">
    <source>
        <dbReference type="ARBA" id="ARBA00022475"/>
    </source>
</evidence>
<keyword evidence="5 6" id="KW-0472">Membrane</keyword>
<evidence type="ECO:0000256" key="4">
    <source>
        <dbReference type="ARBA" id="ARBA00022989"/>
    </source>
</evidence>
<protein>
    <submittedName>
        <fullName evidence="8">ABC transporter permease</fullName>
    </submittedName>
</protein>
<feature type="transmembrane region" description="Helical" evidence="6">
    <location>
        <begin position="184"/>
        <end position="203"/>
    </location>
</feature>